<keyword evidence="3 6" id="KW-1133">Transmembrane helix</keyword>
<comment type="caution">
    <text evidence="7">The sequence shown here is derived from an EMBL/GenBank/DDBJ whole genome shotgun (WGS) entry which is preliminary data.</text>
</comment>
<dbReference type="InterPro" id="IPR006214">
    <property type="entry name" value="Bax_inhibitor_1-related"/>
</dbReference>
<dbReference type="OrthoDB" id="7933078at2759"/>
<feature type="transmembrane region" description="Helical" evidence="6">
    <location>
        <begin position="107"/>
        <end position="127"/>
    </location>
</feature>
<keyword evidence="4 6" id="KW-0472">Membrane</keyword>
<feature type="non-terminal residue" evidence="7">
    <location>
        <position position="1"/>
    </location>
</feature>
<dbReference type="PANTHER" id="PTHR23291">
    <property type="entry name" value="BAX INHIBITOR-RELATED"/>
    <property type="match status" value="1"/>
</dbReference>
<reference evidence="7" key="1">
    <citation type="submission" date="2020-07" db="EMBL/GenBank/DDBJ databases">
        <title>Clarias magur genome sequencing, assembly and annotation.</title>
        <authorList>
            <person name="Kushwaha B."/>
            <person name="Kumar R."/>
            <person name="Das P."/>
            <person name="Joshi C.G."/>
            <person name="Kumar D."/>
            <person name="Nagpure N.S."/>
            <person name="Pandey M."/>
            <person name="Agarwal S."/>
            <person name="Srivastava S."/>
            <person name="Singh M."/>
            <person name="Sahoo L."/>
            <person name="Jayasankar P."/>
            <person name="Meher P.K."/>
            <person name="Koringa P.G."/>
            <person name="Iquebal M.A."/>
            <person name="Das S.P."/>
            <person name="Bit A."/>
            <person name="Patnaik S."/>
            <person name="Patel N."/>
            <person name="Shah T.M."/>
            <person name="Hinsu A."/>
            <person name="Jena J.K."/>
        </authorList>
    </citation>
    <scope>NUCLEOTIDE SEQUENCE</scope>
    <source>
        <strain evidence="7">CIFAMagur01</strain>
        <tissue evidence="7">Testis</tissue>
    </source>
</reference>
<evidence type="ECO:0000256" key="5">
    <source>
        <dbReference type="SAM" id="MobiDB-lite"/>
    </source>
</evidence>
<dbReference type="GO" id="GO:0005783">
    <property type="term" value="C:endoplasmic reticulum"/>
    <property type="evidence" value="ECO:0007669"/>
    <property type="project" value="TreeGrafter"/>
</dbReference>
<comment type="subcellular location">
    <subcellularLocation>
        <location evidence="1">Membrane</location>
        <topology evidence="1">Multi-pass membrane protein</topology>
    </subcellularLocation>
</comment>
<keyword evidence="8" id="KW-1185">Reference proteome</keyword>
<dbReference type="PANTHER" id="PTHR23291:SF127">
    <property type="entry name" value="PROTEIN LIFEGUARD 1-LIKE"/>
    <property type="match status" value="1"/>
</dbReference>
<dbReference type="GO" id="GO:0005794">
    <property type="term" value="C:Golgi apparatus"/>
    <property type="evidence" value="ECO:0007669"/>
    <property type="project" value="TreeGrafter"/>
</dbReference>
<keyword evidence="2 6" id="KW-0812">Transmembrane</keyword>
<gene>
    <name evidence="7" type="ORF">DAT39_006898</name>
</gene>
<dbReference type="GO" id="GO:2001234">
    <property type="term" value="P:negative regulation of apoptotic signaling pathway"/>
    <property type="evidence" value="ECO:0007669"/>
    <property type="project" value="TreeGrafter"/>
</dbReference>
<feature type="transmembrane region" description="Helical" evidence="6">
    <location>
        <begin position="299"/>
        <end position="319"/>
    </location>
</feature>
<organism evidence="7 8">
    <name type="scientific">Clarias magur</name>
    <name type="common">Asian catfish</name>
    <name type="synonym">Macropteronotus magur</name>
    <dbReference type="NCBI Taxonomy" id="1594786"/>
    <lineage>
        <taxon>Eukaryota</taxon>
        <taxon>Metazoa</taxon>
        <taxon>Chordata</taxon>
        <taxon>Craniata</taxon>
        <taxon>Vertebrata</taxon>
        <taxon>Euteleostomi</taxon>
        <taxon>Actinopterygii</taxon>
        <taxon>Neopterygii</taxon>
        <taxon>Teleostei</taxon>
        <taxon>Ostariophysi</taxon>
        <taxon>Siluriformes</taxon>
        <taxon>Clariidae</taxon>
        <taxon>Clarias</taxon>
    </lineage>
</organism>
<evidence type="ECO:0000256" key="1">
    <source>
        <dbReference type="ARBA" id="ARBA00004141"/>
    </source>
</evidence>
<feature type="transmembrane region" description="Helical" evidence="6">
    <location>
        <begin position="164"/>
        <end position="184"/>
    </location>
</feature>
<dbReference type="Proteomes" id="UP000727407">
    <property type="component" value="Unassembled WGS sequence"/>
</dbReference>
<accession>A0A8J4X6C5</accession>
<sequence>GLHLLDLCALCSGRCASYDRLHHSRRSLHSVYSVDRRDTHCLRANVLLYSIMEPSDPDEFCKNKSVRYKFMGKVFLILSAQMLFIMFIVALFMFIDPVRLFVRQYPGLFFFPSLLFFFTTYFLILSCHKARRQFPWNLVLLVTFTLAMSFLAGVTSSCLDAKSLLFLLGTMTYECLAILVNFWFEEDKDTDCAFMIYILALILPNSGFLVVFAMYARFIRVIDVILTVHGLTFYTFFSSTTTTRTFLQTRPEMSEQVPMEALFPLSSIWYSDTVKQKITLDGALWHSYLLYRLSTSSPAVAFVYRFSGIIPAGLGALLYTTLHVRKEEKADLPLPAATRQEEGGREYPTGPRPGTKQAERPKISAQVLMEGLFIFNGAACDNNHRSSTYITVNRTPNNERCSATRNVRASSYGRFISFILHLVFRYCQTKNYTRRCPVAFLFAVSF</sequence>
<evidence type="ECO:0000313" key="8">
    <source>
        <dbReference type="Proteomes" id="UP000727407"/>
    </source>
</evidence>
<feature type="non-terminal residue" evidence="7">
    <location>
        <position position="446"/>
    </location>
</feature>
<feature type="transmembrane region" description="Helical" evidence="6">
    <location>
        <begin position="74"/>
        <end position="95"/>
    </location>
</feature>
<feature type="region of interest" description="Disordered" evidence="5">
    <location>
        <begin position="331"/>
        <end position="360"/>
    </location>
</feature>
<name>A0A8J4X6C5_CLAMG</name>
<dbReference type="EMBL" id="QNUK01000074">
    <property type="protein sequence ID" value="KAF5903374.1"/>
    <property type="molecule type" value="Genomic_DNA"/>
</dbReference>
<feature type="transmembrane region" description="Helical" evidence="6">
    <location>
        <begin position="134"/>
        <end position="152"/>
    </location>
</feature>
<evidence type="ECO:0000313" key="7">
    <source>
        <dbReference type="EMBL" id="KAF5903374.1"/>
    </source>
</evidence>
<proteinExistence type="predicted"/>
<evidence type="ECO:0000256" key="4">
    <source>
        <dbReference type="ARBA" id="ARBA00023136"/>
    </source>
</evidence>
<evidence type="ECO:0000256" key="3">
    <source>
        <dbReference type="ARBA" id="ARBA00022989"/>
    </source>
</evidence>
<protein>
    <submittedName>
        <fullName evidence="7">Protein lifeguard 3-like</fullName>
    </submittedName>
</protein>
<evidence type="ECO:0000256" key="2">
    <source>
        <dbReference type="ARBA" id="ARBA00022692"/>
    </source>
</evidence>
<dbReference type="AlphaFoldDB" id="A0A8J4X6C5"/>
<feature type="transmembrane region" description="Helical" evidence="6">
    <location>
        <begin position="196"/>
        <end position="216"/>
    </location>
</feature>
<evidence type="ECO:0000256" key="6">
    <source>
        <dbReference type="SAM" id="Phobius"/>
    </source>
</evidence>
<dbReference type="GO" id="GO:0016020">
    <property type="term" value="C:membrane"/>
    <property type="evidence" value="ECO:0007669"/>
    <property type="project" value="UniProtKB-SubCell"/>
</dbReference>